<protein>
    <submittedName>
        <fullName evidence="1">CRISPR-associated protein (Cas_Cmr3)</fullName>
    </submittedName>
</protein>
<dbReference type="AlphaFoldDB" id="A0A0S4KNJ0"/>
<keyword evidence="2" id="KW-1185">Reference proteome</keyword>
<dbReference type="RefSeq" id="WP_062483756.1">
    <property type="nucleotide sequence ID" value="NZ_LN885086.1"/>
</dbReference>
<name>A0A0S4KNJ0_9BACT</name>
<dbReference type="KEGG" id="nio:NITINOP_1044"/>
<organism evidence="1 2">
    <name type="scientific">Candidatus Nitrospira inopinata</name>
    <dbReference type="NCBI Taxonomy" id="1715989"/>
    <lineage>
        <taxon>Bacteria</taxon>
        <taxon>Pseudomonadati</taxon>
        <taxon>Nitrospirota</taxon>
        <taxon>Nitrospiria</taxon>
        <taxon>Nitrospirales</taxon>
        <taxon>Nitrospiraceae</taxon>
        <taxon>Nitrospira</taxon>
    </lineage>
</organism>
<dbReference type="Gene3D" id="2.60.40.4350">
    <property type="match status" value="1"/>
</dbReference>
<accession>A0A0S4KNJ0</accession>
<dbReference type="Pfam" id="PF09700">
    <property type="entry name" value="Cas_Cmr3"/>
    <property type="match status" value="1"/>
</dbReference>
<dbReference type="OrthoDB" id="6162707at2"/>
<sequence length="399" mass="43846">MVTTATRQALFIEPLDVLILRGNKLFGDPGSFGESLVPPWPSVATGAIRSALLAHKEVDLQAFANGQVSDPELGTPEQPGPFRLVQFRLARRFAKERIEPLFAPPADLVIRREGDGALDCVQLQPTELPAGIHSSATTKLHAVLPERERSKPVSGYWLTHEGWQAYLLGHDLNAKNQLVRTSDLWRLDTRVGVGLDATKRSAAEGKLFTVQAVAMRQRHHGNGHDYDVGFLAEVEGATIPHELILRFGGDGRAARAHLVSHVPSEPDPSELDLINQIVHARRCRLILTSPGIFPGGWLPTGATPTDTGETRFQLHGVRARLVCAAVPRAEVVSGWDLAKWQPKPAQRVAPTGSVYWLDQIEATAEQLRDLAAEGLWTNPPDDPARRAEGFNRFTWGLWP</sequence>
<dbReference type="Gene3D" id="3.30.70.2940">
    <property type="match status" value="1"/>
</dbReference>
<dbReference type="InterPro" id="IPR019117">
    <property type="entry name" value="CRISPR-assoc_protein_Cmr3"/>
</dbReference>
<reference evidence="2" key="1">
    <citation type="submission" date="2015-09" db="EMBL/GenBank/DDBJ databases">
        <authorList>
            <person name="Daims H."/>
        </authorList>
    </citation>
    <scope>NUCLEOTIDE SEQUENCE [LARGE SCALE GENOMIC DNA]</scope>
</reference>
<proteinExistence type="predicted"/>
<dbReference type="Proteomes" id="UP000066284">
    <property type="component" value="Chromosome 1"/>
</dbReference>
<dbReference type="EMBL" id="LN885086">
    <property type="protein sequence ID" value="CUQ66019.1"/>
    <property type="molecule type" value="Genomic_DNA"/>
</dbReference>
<gene>
    <name evidence="1" type="ORF">NITINOP_1044</name>
</gene>
<dbReference type="STRING" id="1715989.NITINOP_1044"/>
<evidence type="ECO:0000313" key="2">
    <source>
        <dbReference type="Proteomes" id="UP000066284"/>
    </source>
</evidence>
<evidence type="ECO:0000313" key="1">
    <source>
        <dbReference type="EMBL" id="CUQ66019.1"/>
    </source>
</evidence>